<evidence type="ECO:0000256" key="3">
    <source>
        <dbReference type="ARBA" id="ARBA00022692"/>
    </source>
</evidence>
<dbReference type="RefSeq" id="WP_132419377.1">
    <property type="nucleotide sequence ID" value="NZ_SKFG01000020.1"/>
</dbReference>
<keyword evidence="5 6" id="KW-0472">Membrane</keyword>
<feature type="transmembrane region" description="Helical" evidence="6">
    <location>
        <begin position="146"/>
        <end position="165"/>
    </location>
</feature>
<dbReference type="CDD" id="cd16914">
    <property type="entry name" value="EcfT"/>
    <property type="match status" value="1"/>
</dbReference>
<keyword evidence="2" id="KW-1003">Cell membrane</keyword>
<evidence type="ECO:0000256" key="5">
    <source>
        <dbReference type="ARBA" id="ARBA00023136"/>
    </source>
</evidence>
<feature type="transmembrane region" description="Helical" evidence="6">
    <location>
        <begin position="186"/>
        <end position="207"/>
    </location>
</feature>
<feature type="transmembrane region" description="Helical" evidence="6">
    <location>
        <begin position="21"/>
        <end position="54"/>
    </location>
</feature>
<accession>A0A4V2WNG7</accession>
<feature type="transmembrane region" description="Helical" evidence="6">
    <location>
        <begin position="241"/>
        <end position="260"/>
    </location>
</feature>
<reference evidence="7 8" key="1">
    <citation type="submission" date="2019-03" db="EMBL/GenBank/DDBJ databases">
        <authorList>
            <person name="Kim M.K.M."/>
        </authorList>
    </citation>
    <scope>NUCLEOTIDE SEQUENCE [LARGE SCALE GENOMIC DNA]</scope>
    <source>
        <strain evidence="7 8">18JY21-1</strain>
    </source>
</reference>
<evidence type="ECO:0000256" key="1">
    <source>
        <dbReference type="ARBA" id="ARBA00004141"/>
    </source>
</evidence>
<feature type="transmembrane region" description="Helical" evidence="6">
    <location>
        <begin position="66"/>
        <end position="84"/>
    </location>
</feature>
<dbReference type="AlphaFoldDB" id="A0A4V2WNG7"/>
<comment type="subcellular location">
    <subcellularLocation>
        <location evidence="1">Membrane</location>
        <topology evidence="1">Multi-pass membrane protein</topology>
    </subcellularLocation>
</comment>
<evidence type="ECO:0000313" key="8">
    <source>
        <dbReference type="Proteomes" id="UP000295418"/>
    </source>
</evidence>
<name>A0A4V2WNG7_9BACL</name>
<organism evidence="7 8">
    <name type="scientific">Paenibacillus albiflavus</name>
    <dbReference type="NCBI Taxonomy" id="2545760"/>
    <lineage>
        <taxon>Bacteria</taxon>
        <taxon>Bacillati</taxon>
        <taxon>Bacillota</taxon>
        <taxon>Bacilli</taxon>
        <taxon>Bacillales</taxon>
        <taxon>Paenibacillaceae</taxon>
        <taxon>Paenibacillus</taxon>
    </lineage>
</organism>
<sequence>MLDYHPGHSIIHKLDVRTKTIILSMLMILLFLFKSPLFNLSLSTFSTLLVIYIHMPYERLWRLLKPTIPILILVVILAGFTYSASSFESSSAKQILFYAWSNHKLPFSYGGFCWGLTLLFRIYSMILLTSVFTFTTPIHDFIQLMHLLRLPGPLTFLVVTAIRFIPTMQKKVEQVFDAQRARGARLAGKGMFGQIVAYLPIMVPLIVDSIRMSEKLAISMLNRGYGATTNWTVFHQLHMRMIDYLTLFVFLIGFACCLYFKIIGYGSL</sequence>
<evidence type="ECO:0000256" key="6">
    <source>
        <dbReference type="SAM" id="Phobius"/>
    </source>
</evidence>
<gene>
    <name evidence="7" type="ORF">E0485_17585</name>
</gene>
<evidence type="ECO:0000313" key="7">
    <source>
        <dbReference type="EMBL" id="TCZ75412.1"/>
    </source>
</evidence>
<dbReference type="PANTHER" id="PTHR34857">
    <property type="entry name" value="SLL0384 PROTEIN"/>
    <property type="match status" value="1"/>
</dbReference>
<evidence type="ECO:0000256" key="4">
    <source>
        <dbReference type="ARBA" id="ARBA00022989"/>
    </source>
</evidence>
<dbReference type="InterPro" id="IPR003339">
    <property type="entry name" value="ABC/ECF_trnsptr_transmembrane"/>
</dbReference>
<dbReference type="Pfam" id="PF02361">
    <property type="entry name" value="CbiQ"/>
    <property type="match status" value="1"/>
</dbReference>
<feature type="transmembrane region" description="Helical" evidence="6">
    <location>
        <begin position="105"/>
        <end position="126"/>
    </location>
</feature>
<comment type="caution">
    <text evidence="7">The sequence shown here is derived from an EMBL/GenBank/DDBJ whole genome shotgun (WGS) entry which is preliminary data.</text>
</comment>
<dbReference type="EMBL" id="SKFG01000020">
    <property type="protein sequence ID" value="TCZ75412.1"/>
    <property type="molecule type" value="Genomic_DNA"/>
</dbReference>
<dbReference type="InterPro" id="IPR051611">
    <property type="entry name" value="ECF_transporter_component"/>
</dbReference>
<proteinExistence type="predicted"/>
<evidence type="ECO:0000256" key="2">
    <source>
        <dbReference type="ARBA" id="ARBA00022475"/>
    </source>
</evidence>
<dbReference type="PANTHER" id="PTHR34857:SF2">
    <property type="entry name" value="SLL0384 PROTEIN"/>
    <property type="match status" value="1"/>
</dbReference>
<keyword evidence="8" id="KW-1185">Reference proteome</keyword>
<keyword evidence="3 6" id="KW-0812">Transmembrane</keyword>
<dbReference type="Proteomes" id="UP000295418">
    <property type="component" value="Unassembled WGS sequence"/>
</dbReference>
<dbReference type="GO" id="GO:0005886">
    <property type="term" value="C:plasma membrane"/>
    <property type="evidence" value="ECO:0007669"/>
    <property type="project" value="UniProtKB-ARBA"/>
</dbReference>
<protein>
    <submittedName>
        <fullName evidence="7">Energy-coupling factor transporter transmembrane protein EcfT</fullName>
    </submittedName>
</protein>
<keyword evidence="4 6" id="KW-1133">Transmembrane helix</keyword>
<dbReference type="OrthoDB" id="166227at2"/>